<dbReference type="HOGENOM" id="CLU_1909482_0_0_1"/>
<accession>U5D7N0</accession>
<proteinExistence type="predicted"/>
<dbReference type="AlphaFoldDB" id="U5D7N0"/>
<gene>
    <name evidence="2" type="ORF">AMTR_s00037p00229470</name>
</gene>
<dbReference type="Gramene" id="ERN17427">
    <property type="protein sequence ID" value="ERN17427"/>
    <property type="gene ID" value="AMTR_s00037p00229470"/>
</dbReference>
<name>U5D7N0_AMBTC</name>
<keyword evidence="3" id="KW-1185">Reference proteome</keyword>
<evidence type="ECO:0000313" key="2">
    <source>
        <dbReference type="EMBL" id="ERN17427.1"/>
    </source>
</evidence>
<dbReference type="EMBL" id="KI392350">
    <property type="protein sequence ID" value="ERN17427.1"/>
    <property type="molecule type" value="Genomic_DNA"/>
</dbReference>
<evidence type="ECO:0000256" key="1">
    <source>
        <dbReference type="SAM" id="MobiDB-lite"/>
    </source>
</evidence>
<evidence type="ECO:0000313" key="3">
    <source>
        <dbReference type="Proteomes" id="UP000017836"/>
    </source>
</evidence>
<sequence length="133" mass="15199">MPSSRVLSRDQYHKWRGYSDGLRLGISRVNRKRDDRKAVPSKQDPLNVTSRGMYGVHHKGRESCRGYLCRMQEGRSFAFVIPGHVDMQSARYVKNLMPLSHMNIANFNGSLCNFNGSLCNNQVWPTIEPQQSA</sequence>
<reference evidence="3" key="1">
    <citation type="journal article" date="2013" name="Science">
        <title>The Amborella genome and the evolution of flowering plants.</title>
        <authorList>
            <consortium name="Amborella Genome Project"/>
        </authorList>
    </citation>
    <scope>NUCLEOTIDE SEQUENCE [LARGE SCALE GENOMIC DNA]</scope>
</reference>
<feature type="region of interest" description="Disordered" evidence="1">
    <location>
        <begin position="29"/>
        <end position="52"/>
    </location>
</feature>
<dbReference type="Proteomes" id="UP000017836">
    <property type="component" value="Unassembled WGS sequence"/>
</dbReference>
<protein>
    <submittedName>
        <fullName evidence="2">Uncharacterized protein</fullName>
    </submittedName>
</protein>
<organism evidence="2 3">
    <name type="scientific">Amborella trichopoda</name>
    <dbReference type="NCBI Taxonomy" id="13333"/>
    <lineage>
        <taxon>Eukaryota</taxon>
        <taxon>Viridiplantae</taxon>
        <taxon>Streptophyta</taxon>
        <taxon>Embryophyta</taxon>
        <taxon>Tracheophyta</taxon>
        <taxon>Spermatophyta</taxon>
        <taxon>Magnoliopsida</taxon>
        <taxon>Amborellales</taxon>
        <taxon>Amborellaceae</taxon>
        <taxon>Amborella</taxon>
    </lineage>
</organism>